<comment type="caution">
    <text evidence="1">The sequence shown here is derived from an EMBL/GenBank/DDBJ whole genome shotgun (WGS) entry which is preliminary data.</text>
</comment>
<dbReference type="Proteomes" id="UP000318833">
    <property type="component" value="Unassembled WGS sequence"/>
</dbReference>
<dbReference type="AlphaFoldDB" id="A0A554VNV2"/>
<evidence type="ECO:0000313" key="1">
    <source>
        <dbReference type="EMBL" id="TSE10075.1"/>
    </source>
</evidence>
<name>A0A554VNV2_9FLAO</name>
<protein>
    <submittedName>
        <fullName evidence="1">Uncharacterized protein</fullName>
    </submittedName>
</protein>
<accession>A0A554VNV2</accession>
<dbReference type="Gene3D" id="3.30.70.930">
    <property type="match status" value="1"/>
</dbReference>
<gene>
    <name evidence="1" type="ORF">FOF46_05995</name>
</gene>
<keyword evidence="2" id="KW-1185">Reference proteome</keyword>
<dbReference type="InterPro" id="IPR029756">
    <property type="entry name" value="MTH1187/YkoF-like"/>
</dbReference>
<proteinExistence type="predicted"/>
<evidence type="ECO:0000313" key="2">
    <source>
        <dbReference type="Proteomes" id="UP000318833"/>
    </source>
</evidence>
<reference evidence="1 2" key="1">
    <citation type="submission" date="2019-07" db="EMBL/GenBank/DDBJ databases">
        <title>The draft genome sequence of Aquimarina algiphila M91.</title>
        <authorList>
            <person name="Meng X."/>
        </authorList>
    </citation>
    <scope>NUCLEOTIDE SEQUENCE [LARGE SCALE GENOMIC DNA]</scope>
    <source>
        <strain evidence="1 2">M91</strain>
    </source>
</reference>
<dbReference type="RefSeq" id="WP_109434421.1">
    <property type="nucleotide sequence ID" value="NZ_CANLFO010000012.1"/>
</dbReference>
<sequence>MQVSIELTLTPLQNDFEEHIIRFIKQLRASEFTILENPLSTQIYGEYDKVMPFLTQEIKKTFGDMDQVLVFMKMVKSNRSDYEPHF</sequence>
<dbReference type="OrthoDB" id="164222at2"/>
<dbReference type="EMBL" id="VLNR01000009">
    <property type="protein sequence ID" value="TSE10075.1"/>
    <property type="molecule type" value="Genomic_DNA"/>
</dbReference>
<organism evidence="1 2">
    <name type="scientific">Aquimarina algiphila</name>
    <dbReference type="NCBI Taxonomy" id="2047982"/>
    <lineage>
        <taxon>Bacteria</taxon>
        <taxon>Pseudomonadati</taxon>
        <taxon>Bacteroidota</taxon>
        <taxon>Flavobacteriia</taxon>
        <taxon>Flavobacteriales</taxon>
        <taxon>Flavobacteriaceae</taxon>
        <taxon>Aquimarina</taxon>
    </lineage>
</organism>
<dbReference type="SUPFAM" id="SSF89957">
    <property type="entry name" value="MTH1187/YkoF-like"/>
    <property type="match status" value="1"/>
</dbReference>